<evidence type="ECO:0000313" key="1">
    <source>
        <dbReference type="EMBL" id="QVQ59190.1"/>
    </source>
</evidence>
<dbReference type="AlphaFoldDB" id="A0A8E6L7I2"/>
<sequence length="39" mass="4501">MYSLSELSMPYITVRFAYIFLHFITTNAANNIDLQVVFG</sequence>
<accession>A0A8E6L7I2</accession>
<proteinExistence type="predicted"/>
<dbReference type="EMBL" id="MZ156798">
    <property type="protein sequence ID" value="QVQ59190.1"/>
    <property type="molecule type" value="Genomic_DNA"/>
</dbReference>
<keyword evidence="1" id="KW-0614">Plasmid</keyword>
<organism evidence="1">
    <name type="scientific">Klebsiella pneumoniae</name>
    <dbReference type="NCBI Taxonomy" id="573"/>
    <lineage>
        <taxon>Bacteria</taxon>
        <taxon>Pseudomonadati</taxon>
        <taxon>Pseudomonadota</taxon>
        <taxon>Gammaproteobacteria</taxon>
        <taxon>Enterobacterales</taxon>
        <taxon>Enterobacteriaceae</taxon>
        <taxon>Klebsiella/Raoultella group</taxon>
        <taxon>Klebsiella</taxon>
        <taxon>Klebsiella pneumoniae complex</taxon>
    </lineage>
</organism>
<name>A0A8E6L7I2_KLEPN</name>
<protein>
    <submittedName>
        <fullName evidence="1">Uncharacterized protein</fullName>
    </submittedName>
</protein>
<geneLocation type="plasmid" evidence="1">
    <name>pKPC-063001</name>
</geneLocation>
<reference evidence="1" key="1">
    <citation type="submission" date="2021-05" db="EMBL/GenBank/DDBJ databases">
        <authorList>
            <person name="Zhang X."/>
        </authorList>
    </citation>
    <scope>NUCLEOTIDE SEQUENCE</scope>
    <source>
        <plasmid evidence="1">pKPC-063001</plasmid>
    </source>
</reference>